<reference evidence="2" key="2">
    <citation type="submission" date="2020-09" db="EMBL/GenBank/DDBJ databases">
        <authorList>
            <person name="Sun Q."/>
            <person name="Zhou Y."/>
        </authorList>
    </citation>
    <scope>NUCLEOTIDE SEQUENCE</scope>
    <source>
        <strain evidence="2">CGMCC 4.3508</strain>
    </source>
</reference>
<gene>
    <name evidence="2" type="ORF">GCM10011588_09520</name>
</gene>
<dbReference type="Proteomes" id="UP000638263">
    <property type="component" value="Unassembled WGS sequence"/>
</dbReference>
<reference evidence="2" key="1">
    <citation type="journal article" date="2014" name="Int. J. Syst. Evol. Microbiol.">
        <title>Complete genome sequence of Corynebacterium casei LMG S-19264T (=DSM 44701T), isolated from a smear-ripened cheese.</title>
        <authorList>
            <consortium name="US DOE Joint Genome Institute (JGI-PGF)"/>
            <person name="Walter F."/>
            <person name="Albersmeier A."/>
            <person name="Kalinowski J."/>
            <person name="Ruckert C."/>
        </authorList>
    </citation>
    <scope>NUCLEOTIDE SEQUENCE</scope>
    <source>
        <strain evidence="2">CGMCC 4.3508</strain>
    </source>
</reference>
<dbReference type="Pfam" id="PF06013">
    <property type="entry name" value="WXG100"/>
    <property type="match status" value="1"/>
</dbReference>
<protein>
    <recommendedName>
        <fullName evidence="4">WXG100 family type VII secretion target</fullName>
    </recommendedName>
</protein>
<dbReference type="SUPFAM" id="SSF140453">
    <property type="entry name" value="EsxAB dimer-like"/>
    <property type="match status" value="1"/>
</dbReference>
<dbReference type="RefSeq" id="WP_189094058.1">
    <property type="nucleotide sequence ID" value="NZ_BMMH01000002.1"/>
</dbReference>
<dbReference type="EMBL" id="BMMH01000002">
    <property type="protein sequence ID" value="GGK97198.1"/>
    <property type="molecule type" value="Genomic_DNA"/>
</dbReference>
<dbReference type="AlphaFoldDB" id="A0A917RAL9"/>
<dbReference type="NCBIfam" id="TIGR03930">
    <property type="entry name" value="WXG100_ESAT6"/>
    <property type="match status" value="1"/>
</dbReference>
<accession>A0A917RAL9</accession>
<dbReference type="InterPro" id="IPR036689">
    <property type="entry name" value="ESAT-6-like_sf"/>
</dbReference>
<evidence type="ECO:0008006" key="4">
    <source>
        <dbReference type="Google" id="ProtNLM"/>
    </source>
</evidence>
<dbReference type="InterPro" id="IPR010310">
    <property type="entry name" value="T7SS_ESAT-6-like"/>
</dbReference>
<name>A0A917RAL9_9NOCA</name>
<evidence type="ECO:0000313" key="3">
    <source>
        <dbReference type="Proteomes" id="UP000638263"/>
    </source>
</evidence>
<sequence>MAEGQQPVTVDPAAMADAATFFGSMATTLINAVKDVDANMEFLQGTWQSAAATAYAGGWEEARTGALEVLESLGDMAELMGVQGMDFQGTDSDLSGDLADHAAAAAPSSLRL</sequence>
<comment type="caution">
    <text evidence="2">The sequence shown here is derived from an EMBL/GenBank/DDBJ whole genome shotgun (WGS) entry which is preliminary data.</text>
</comment>
<organism evidence="2 3">
    <name type="scientific">Nocardia jinanensis</name>
    <dbReference type="NCBI Taxonomy" id="382504"/>
    <lineage>
        <taxon>Bacteria</taxon>
        <taxon>Bacillati</taxon>
        <taxon>Actinomycetota</taxon>
        <taxon>Actinomycetes</taxon>
        <taxon>Mycobacteriales</taxon>
        <taxon>Nocardiaceae</taxon>
        <taxon>Nocardia</taxon>
    </lineage>
</organism>
<feature type="region of interest" description="Disordered" evidence="1">
    <location>
        <begin position="91"/>
        <end position="112"/>
    </location>
</feature>
<keyword evidence="3" id="KW-1185">Reference proteome</keyword>
<dbReference type="Gene3D" id="1.10.287.1060">
    <property type="entry name" value="ESAT-6-like"/>
    <property type="match status" value="1"/>
</dbReference>
<evidence type="ECO:0000313" key="2">
    <source>
        <dbReference type="EMBL" id="GGK97198.1"/>
    </source>
</evidence>
<evidence type="ECO:0000256" key="1">
    <source>
        <dbReference type="SAM" id="MobiDB-lite"/>
    </source>
</evidence>
<proteinExistence type="predicted"/>